<feature type="domain" description="Glucose-methanol-choline oxidoreductase N-terminal" evidence="6">
    <location>
        <begin position="190"/>
        <end position="258"/>
    </location>
</feature>
<dbReference type="GO" id="GO:0050660">
    <property type="term" value="F:flavin adenine dinucleotide binding"/>
    <property type="evidence" value="ECO:0007669"/>
    <property type="project" value="InterPro"/>
</dbReference>
<evidence type="ECO:0000256" key="3">
    <source>
        <dbReference type="ARBA" id="ARBA00022630"/>
    </source>
</evidence>
<reference evidence="8" key="1">
    <citation type="submission" date="2014-10" db="EMBL/GenBank/DDBJ databases">
        <title>Massilia sp. genome.</title>
        <authorList>
            <person name="Xu B."/>
            <person name="Dai L."/>
            <person name="Huang Z."/>
        </authorList>
    </citation>
    <scope>NUCLEOTIDE SEQUENCE [LARGE SCALE GENOMIC DNA]</scope>
    <source>
        <strain evidence="8">CFS-1</strain>
    </source>
</reference>
<dbReference type="OrthoDB" id="9787779at2"/>
<comment type="cofactor">
    <cofactor evidence="1">
        <name>FAD</name>
        <dbReference type="ChEBI" id="CHEBI:57692"/>
    </cofactor>
</comment>
<protein>
    <submittedName>
        <fullName evidence="8">Uncharacterized protein</fullName>
    </submittedName>
</protein>
<evidence type="ECO:0000313" key="8">
    <source>
        <dbReference type="EMBL" id="RNF28594.1"/>
    </source>
</evidence>
<evidence type="ECO:0000256" key="2">
    <source>
        <dbReference type="ARBA" id="ARBA00010790"/>
    </source>
</evidence>
<keyword evidence="5" id="KW-0560">Oxidoreductase</keyword>
<evidence type="ECO:0000256" key="1">
    <source>
        <dbReference type="ARBA" id="ARBA00001974"/>
    </source>
</evidence>
<dbReference type="Gene3D" id="3.50.50.60">
    <property type="entry name" value="FAD/NAD(P)-binding domain"/>
    <property type="match status" value="2"/>
</dbReference>
<organism evidence="8 9">
    <name type="scientific">Massilia aurea</name>
    <dbReference type="NCBI Taxonomy" id="373040"/>
    <lineage>
        <taxon>Bacteria</taxon>
        <taxon>Pseudomonadati</taxon>
        <taxon>Pseudomonadota</taxon>
        <taxon>Betaproteobacteria</taxon>
        <taxon>Burkholderiales</taxon>
        <taxon>Oxalobacteraceae</taxon>
        <taxon>Telluria group</taxon>
        <taxon>Massilia</taxon>
    </lineage>
</organism>
<dbReference type="GO" id="GO:0016614">
    <property type="term" value="F:oxidoreductase activity, acting on CH-OH group of donors"/>
    <property type="evidence" value="ECO:0007669"/>
    <property type="project" value="InterPro"/>
</dbReference>
<accession>A0A422QF76</accession>
<dbReference type="SUPFAM" id="SSF51905">
    <property type="entry name" value="FAD/NAD(P)-binding domain"/>
    <property type="match status" value="1"/>
</dbReference>
<dbReference type="Proteomes" id="UP000283254">
    <property type="component" value="Unassembled WGS sequence"/>
</dbReference>
<feature type="domain" description="Glucose-methanol-choline oxidoreductase C-terminal" evidence="7">
    <location>
        <begin position="378"/>
        <end position="502"/>
    </location>
</feature>
<dbReference type="PANTHER" id="PTHR42784:SF1">
    <property type="entry name" value="PYRANOSE 2-OXIDASE"/>
    <property type="match status" value="1"/>
</dbReference>
<keyword evidence="3" id="KW-0285">Flavoprotein</keyword>
<sequence length="513" mass="56377">MLIDGRQLAAGTTLQADICIVGTGMGAISAAHPLVRAGRDVLFIETGPMTASRRDPPSVRIESVGRPFGIATSRGLEVGGGTAFWHGVCAPLDDEDFRARAWIAHSGWAITRADLDPWYALALDFLCGGQDMPQDTAGHHGGMAHGMGNMLASKAYRYRSPPFRGKPILREWCRDGKARCVYNSTALQLRQRHGGTQGLAGSVLVGSGAQRFEVRANRFVIAAGALETPRLLLNSLGRHGMAQPPSWWLGRNLIDHPAGYLSQVTFRQPLAARPKAHASAGKEDVQVFPGLMLRREFQQTHRLPNHAVFIRKGINRRPVPNKAVMSFLGVRGPRDIGLSHVALLVRHPYILWRIAHQKLPLDLRSHHGDLFFMTEQLPNPDSQVSLSEHERDRYGMPIARVHWQLSRQDIEMFTQYHELLMDGFRGHGDVSGCRADPMTGWRDTCASAAHHLGTARMATTPQHGVVDPDLKVFGFENVWVSDGSVFPTAGSVNPSLTICALGHRLGSHLTALR</sequence>
<comment type="caution">
    <text evidence="8">The sequence shown here is derived from an EMBL/GenBank/DDBJ whole genome shotgun (WGS) entry which is preliminary data.</text>
</comment>
<dbReference type="InterPro" id="IPR000172">
    <property type="entry name" value="GMC_OxRdtase_N"/>
</dbReference>
<evidence type="ECO:0000313" key="9">
    <source>
        <dbReference type="Proteomes" id="UP000283254"/>
    </source>
</evidence>
<dbReference type="Pfam" id="PF05199">
    <property type="entry name" value="GMC_oxred_C"/>
    <property type="match status" value="1"/>
</dbReference>
<evidence type="ECO:0000259" key="6">
    <source>
        <dbReference type="Pfam" id="PF00732"/>
    </source>
</evidence>
<evidence type="ECO:0000259" key="7">
    <source>
        <dbReference type="Pfam" id="PF05199"/>
    </source>
</evidence>
<keyword evidence="4" id="KW-0274">FAD</keyword>
<name>A0A422QF76_9BURK</name>
<gene>
    <name evidence="8" type="ORF">NM04_22435</name>
</gene>
<evidence type="ECO:0000256" key="5">
    <source>
        <dbReference type="ARBA" id="ARBA00023002"/>
    </source>
</evidence>
<evidence type="ECO:0000256" key="4">
    <source>
        <dbReference type="ARBA" id="ARBA00022827"/>
    </source>
</evidence>
<dbReference type="EMBL" id="JSAB01000316">
    <property type="protein sequence ID" value="RNF28594.1"/>
    <property type="molecule type" value="Genomic_DNA"/>
</dbReference>
<dbReference type="AlphaFoldDB" id="A0A422QF76"/>
<dbReference type="InterPro" id="IPR036188">
    <property type="entry name" value="FAD/NAD-bd_sf"/>
</dbReference>
<dbReference type="SUPFAM" id="SSF54373">
    <property type="entry name" value="FAD-linked reductases, C-terminal domain"/>
    <property type="match status" value="1"/>
</dbReference>
<dbReference type="PANTHER" id="PTHR42784">
    <property type="entry name" value="PYRANOSE 2-OXIDASE"/>
    <property type="match status" value="1"/>
</dbReference>
<keyword evidence="9" id="KW-1185">Reference proteome</keyword>
<proteinExistence type="inferred from homology"/>
<comment type="similarity">
    <text evidence="2">Belongs to the GMC oxidoreductase family.</text>
</comment>
<dbReference type="InterPro" id="IPR051473">
    <property type="entry name" value="P2Ox-like"/>
</dbReference>
<dbReference type="Pfam" id="PF00732">
    <property type="entry name" value="GMC_oxred_N"/>
    <property type="match status" value="1"/>
</dbReference>
<dbReference type="InterPro" id="IPR007867">
    <property type="entry name" value="GMC_OxRtase_C"/>
</dbReference>